<dbReference type="EMBL" id="JBHRYQ010000001">
    <property type="protein sequence ID" value="MFC3812012.1"/>
    <property type="molecule type" value="Genomic_DNA"/>
</dbReference>
<evidence type="ECO:0000259" key="6">
    <source>
        <dbReference type="PROSITE" id="PS50059"/>
    </source>
</evidence>
<dbReference type="PROSITE" id="PS50059">
    <property type="entry name" value="FKBP_PPIASE"/>
    <property type="match status" value="1"/>
</dbReference>
<dbReference type="InterPro" id="IPR001179">
    <property type="entry name" value="PPIase_FKBP_dom"/>
</dbReference>
<reference evidence="8" key="1">
    <citation type="journal article" date="2019" name="Int. J. Syst. Evol. Microbiol.">
        <title>The Global Catalogue of Microorganisms (GCM) 10K type strain sequencing project: providing services to taxonomists for standard genome sequencing and annotation.</title>
        <authorList>
            <consortium name="The Broad Institute Genomics Platform"/>
            <consortium name="The Broad Institute Genome Sequencing Center for Infectious Disease"/>
            <person name="Wu L."/>
            <person name="Ma J."/>
        </authorList>
    </citation>
    <scope>NUCLEOTIDE SEQUENCE [LARGE SCALE GENOMIC DNA]</scope>
    <source>
        <strain evidence="8">CECT 7956</strain>
    </source>
</reference>
<evidence type="ECO:0000256" key="1">
    <source>
        <dbReference type="ARBA" id="ARBA00000971"/>
    </source>
</evidence>
<proteinExistence type="inferred from homology"/>
<dbReference type="PANTHER" id="PTHR45779:SF7">
    <property type="entry name" value="PEPTIDYLPROLYL ISOMERASE"/>
    <property type="match status" value="1"/>
</dbReference>
<organism evidence="7 8">
    <name type="scientific">Lacihabitans lacunae</name>
    <dbReference type="NCBI Taxonomy" id="1028214"/>
    <lineage>
        <taxon>Bacteria</taxon>
        <taxon>Pseudomonadati</taxon>
        <taxon>Bacteroidota</taxon>
        <taxon>Cytophagia</taxon>
        <taxon>Cytophagales</taxon>
        <taxon>Leadbetterellaceae</taxon>
        <taxon>Lacihabitans</taxon>
    </lineage>
</organism>
<comment type="similarity">
    <text evidence="5">Belongs to the FKBP-type PPIase family.</text>
</comment>
<dbReference type="Proteomes" id="UP001595616">
    <property type="component" value="Unassembled WGS sequence"/>
</dbReference>
<dbReference type="EC" id="5.2.1.8" evidence="5"/>
<dbReference type="Pfam" id="PF00254">
    <property type="entry name" value="FKBP_C"/>
    <property type="match status" value="2"/>
</dbReference>
<dbReference type="SUPFAM" id="SSF54534">
    <property type="entry name" value="FKBP-like"/>
    <property type="match status" value="2"/>
</dbReference>
<evidence type="ECO:0000313" key="7">
    <source>
        <dbReference type="EMBL" id="MFC3812012.1"/>
    </source>
</evidence>
<feature type="domain" description="PPIase FKBP-type" evidence="6">
    <location>
        <begin position="204"/>
        <end position="286"/>
    </location>
</feature>
<dbReference type="RefSeq" id="WP_379838872.1">
    <property type="nucleotide sequence ID" value="NZ_JBHRYQ010000001.1"/>
</dbReference>
<dbReference type="PROSITE" id="PS51257">
    <property type="entry name" value="PROKAR_LIPOPROTEIN"/>
    <property type="match status" value="1"/>
</dbReference>
<evidence type="ECO:0000256" key="5">
    <source>
        <dbReference type="RuleBase" id="RU003915"/>
    </source>
</evidence>
<keyword evidence="2 4" id="KW-0697">Rotamase</keyword>
<evidence type="ECO:0000313" key="8">
    <source>
        <dbReference type="Proteomes" id="UP001595616"/>
    </source>
</evidence>
<name>A0ABV7YYS5_9BACT</name>
<evidence type="ECO:0000256" key="2">
    <source>
        <dbReference type="ARBA" id="ARBA00023110"/>
    </source>
</evidence>
<sequence>MLIFKRLGLVLVTAVLLSSCLGKYVESDLDKSYKENETQILAYASTNGITLSQDTQSSIYYQKLTKNDAGTQVSSKYDLRVAYKLSTLAGKVIETKTAADSVVLNLYTTKVLDGFLYSILLLKEKEKGQFFIPSYLAYYDTPPAGVEKYEVIVLELEVLGLISEEEKIDSYISKNKLVVSKKTDTGLRFIRTNAATSADSLKTGDVLSVNYNGMFLNNTSFDSGTLSVTLGTTSLIPGFIEGLKLMKKGEKAKVIMPSSLGYTDKGSGKIPPYTPLIFDLEIVSVNGL</sequence>
<dbReference type="GO" id="GO:0003755">
    <property type="term" value="F:peptidyl-prolyl cis-trans isomerase activity"/>
    <property type="evidence" value="ECO:0007669"/>
    <property type="project" value="UniProtKB-EC"/>
</dbReference>
<gene>
    <name evidence="7" type="ORF">ACFOOI_15230</name>
</gene>
<evidence type="ECO:0000256" key="4">
    <source>
        <dbReference type="PROSITE-ProRule" id="PRU00277"/>
    </source>
</evidence>
<evidence type="ECO:0000256" key="3">
    <source>
        <dbReference type="ARBA" id="ARBA00023235"/>
    </source>
</evidence>
<dbReference type="Gene3D" id="3.10.50.40">
    <property type="match status" value="2"/>
</dbReference>
<dbReference type="PANTHER" id="PTHR45779">
    <property type="entry name" value="PEPTIDYLPROLYL ISOMERASE"/>
    <property type="match status" value="1"/>
</dbReference>
<comment type="catalytic activity">
    <reaction evidence="1 4 5">
        <text>[protein]-peptidylproline (omega=180) = [protein]-peptidylproline (omega=0)</text>
        <dbReference type="Rhea" id="RHEA:16237"/>
        <dbReference type="Rhea" id="RHEA-COMP:10747"/>
        <dbReference type="Rhea" id="RHEA-COMP:10748"/>
        <dbReference type="ChEBI" id="CHEBI:83833"/>
        <dbReference type="ChEBI" id="CHEBI:83834"/>
        <dbReference type="EC" id="5.2.1.8"/>
    </reaction>
</comment>
<keyword evidence="8" id="KW-1185">Reference proteome</keyword>
<accession>A0ABV7YYS5</accession>
<keyword evidence="3 4" id="KW-0413">Isomerase</keyword>
<comment type="caution">
    <text evidence="7">The sequence shown here is derived from an EMBL/GenBank/DDBJ whole genome shotgun (WGS) entry which is preliminary data.</text>
</comment>
<dbReference type="InterPro" id="IPR044609">
    <property type="entry name" value="FKBP2/11"/>
</dbReference>
<protein>
    <recommendedName>
        <fullName evidence="5">Peptidyl-prolyl cis-trans isomerase</fullName>
        <ecNumber evidence="5">5.2.1.8</ecNumber>
    </recommendedName>
</protein>
<dbReference type="InterPro" id="IPR046357">
    <property type="entry name" value="PPIase_dom_sf"/>
</dbReference>